<dbReference type="SUPFAM" id="SSF55154">
    <property type="entry name" value="CYTH-like phosphatases"/>
    <property type="match status" value="1"/>
</dbReference>
<accession>A0A926I8Q4</accession>
<dbReference type="NCBIfam" id="TIGR00318">
    <property type="entry name" value="cyaB"/>
    <property type="match status" value="1"/>
</dbReference>
<dbReference type="CDD" id="cd07890">
    <property type="entry name" value="CYTH-like_AC_IV-like"/>
    <property type="match status" value="1"/>
</dbReference>
<dbReference type="PROSITE" id="PS51707">
    <property type="entry name" value="CYTH"/>
    <property type="match status" value="1"/>
</dbReference>
<dbReference type="Gene3D" id="2.40.320.10">
    <property type="entry name" value="Hypothetical Protein Pfu-838710-001"/>
    <property type="match status" value="1"/>
</dbReference>
<dbReference type="AlphaFoldDB" id="A0A926I8Q4"/>
<keyword evidence="3" id="KW-1185">Reference proteome</keyword>
<evidence type="ECO:0000313" key="2">
    <source>
        <dbReference type="EMBL" id="MBC8567227.1"/>
    </source>
</evidence>
<organism evidence="2 3">
    <name type="scientific">Lentihominibacter hominis</name>
    <dbReference type="NCBI Taxonomy" id="2763645"/>
    <lineage>
        <taxon>Bacteria</taxon>
        <taxon>Bacillati</taxon>
        <taxon>Bacillota</taxon>
        <taxon>Clostridia</taxon>
        <taxon>Peptostreptococcales</taxon>
        <taxon>Anaerovoracaceae</taxon>
        <taxon>Lentihominibacter</taxon>
    </lineage>
</organism>
<dbReference type="InterPro" id="IPR008173">
    <property type="entry name" value="Adenylyl_cyclase_CyaB"/>
</dbReference>
<dbReference type="InterPro" id="IPR023577">
    <property type="entry name" value="CYTH_domain"/>
</dbReference>
<reference evidence="2" key="1">
    <citation type="submission" date="2020-08" db="EMBL/GenBank/DDBJ databases">
        <title>Genome public.</title>
        <authorList>
            <person name="Liu C."/>
            <person name="Sun Q."/>
        </authorList>
    </citation>
    <scope>NUCLEOTIDE SEQUENCE</scope>
    <source>
        <strain evidence="2">NSJ-24</strain>
    </source>
</reference>
<sequence length="199" mass="22941">MLEVEIKANLTEFAKENIRDKAEKLGFVYSSTLKETDLYFNGNDRDFRHTDEALRLRNYQRTSSDDKEYSRSETLITYKGPKLDNTSSSRIEHETGITDFNTAKRLLSALGYIPLFTVEKTRDEFTAVCTKRDQCITLCLDTVTGLGNYMELEILVNSESERESASDCLFNILDKLGIPQENVTRKSYLELLFMKVKNK</sequence>
<feature type="domain" description="CYTH" evidence="1">
    <location>
        <begin position="1"/>
        <end position="194"/>
    </location>
</feature>
<dbReference type="EMBL" id="JACRTA010000001">
    <property type="protein sequence ID" value="MBC8567227.1"/>
    <property type="molecule type" value="Genomic_DNA"/>
</dbReference>
<evidence type="ECO:0000313" key="3">
    <source>
        <dbReference type="Proteomes" id="UP000610862"/>
    </source>
</evidence>
<dbReference type="RefSeq" id="WP_177268711.1">
    <property type="nucleotide sequence ID" value="NZ_JACRTA010000001.1"/>
</dbReference>
<name>A0A926I8Q4_9FIRM</name>
<evidence type="ECO:0000259" key="1">
    <source>
        <dbReference type="PROSITE" id="PS51707"/>
    </source>
</evidence>
<proteinExistence type="predicted"/>
<comment type="caution">
    <text evidence="2">The sequence shown here is derived from an EMBL/GenBank/DDBJ whole genome shotgun (WGS) entry which is preliminary data.</text>
</comment>
<protein>
    <submittedName>
        <fullName evidence="2">Class IV adenylate cyclase</fullName>
    </submittedName>
</protein>
<dbReference type="SMART" id="SM01118">
    <property type="entry name" value="CYTH"/>
    <property type="match status" value="1"/>
</dbReference>
<dbReference type="PANTHER" id="PTHR21028:SF2">
    <property type="entry name" value="CYTH DOMAIN-CONTAINING PROTEIN"/>
    <property type="match status" value="1"/>
</dbReference>
<dbReference type="Pfam" id="PF01928">
    <property type="entry name" value="CYTH"/>
    <property type="match status" value="1"/>
</dbReference>
<dbReference type="InterPro" id="IPR033469">
    <property type="entry name" value="CYTH-like_dom_sf"/>
</dbReference>
<dbReference type="PANTHER" id="PTHR21028">
    <property type="entry name" value="SI:CH211-156B7.4"/>
    <property type="match status" value="1"/>
</dbReference>
<gene>
    <name evidence="2" type="primary">cyaB</name>
    <name evidence="2" type="ORF">H8692_00425</name>
</gene>
<dbReference type="Proteomes" id="UP000610862">
    <property type="component" value="Unassembled WGS sequence"/>
</dbReference>